<comment type="caution">
    <text evidence="3">The sequence shown here is derived from an EMBL/GenBank/DDBJ whole genome shotgun (WGS) entry which is preliminary data.</text>
</comment>
<organism evidence="3 4">
    <name type="scientific">Lojkania enalia</name>
    <dbReference type="NCBI Taxonomy" id="147567"/>
    <lineage>
        <taxon>Eukaryota</taxon>
        <taxon>Fungi</taxon>
        <taxon>Dikarya</taxon>
        <taxon>Ascomycota</taxon>
        <taxon>Pezizomycotina</taxon>
        <taxon>Dothideomycetes</taxon>
        <taxon>Pleosporomycetidae</taxon>
        <taxon>Pleosporales</taxon>
        <taxon>Pleosporales incertae sedis</taxon>
        <taxon>Lojkania</taxon>
    </lineage>
</organism>
<reference evidence="4" key="1">
    <citation type="journal article" date="2020" name="Stud. Mycol.">
        <title>101 Dothideomycetes genomes: A test case for predicting lifestyles and emergence of pathogens.</title>
        <authorList>
            <person name="Haridas S."/>
            <person name="Albert R."/>
            <person name="Binder M."/>
            <person name="Bloem J."/>
            <person name="LaButti K."/>
            <person name="Salamov A."/>
            <person name="Andreopoulos B."/>
            <person name="Baker S."/>
            <person name="Barry K."/>
            <person name="Bills G."/>
            <person name="Bluhm B."/>
            <person name="Cannon C."/>
            <person name="Castanera R."/>
            <person name="Culley D."/>
            <person name="Daum C."/>
            <person name="Ezra D."/>
            <person name="Gonzalez J."/>
            <person name="Henrissat B."/>
            <person name="Kuo A."/>
            <person name="Liang C."/>
            <person name="Lipzen A."/>
            <person name="Lutzoni F."/>
            <person name="Magnuson J."/>
            <person name="Mondo S."/>
            <person name="Nolan M."/>
            <person name="Ohm R."/>
            <person name="Pangilinan J."/>
            <person name="Park H.-J."/>
            <person name="Ramirez L."/>
            <person name="Alfaro M."/>
            <person name="Sun H."/>
            <person name="Tritt A."/>
            <person name="Yoshinaga Y."/>
            <person name="Zwiers L.-H."/>
            <person name="Turgeon B."/>
            <person name="Goodwin S."/>
            <person name="Spatafora J."/>
            <person name="Crous P."/>
            <person name="Grigoriev I."/>
        </authorList>
    </citation>
    <scope>NUCLEOTIDE SEQUENCE [LARGE SCALE GENOMIC DNA]</scope>
    <source>
        <strain evidence="4">CBS 304.66</strain>
    </source>
</reference>
<feature type="signal peptide" evidence="1">
    <location>
        <begin position="1"/>
        <end position="21"/>
    </location>
</feature>
<dbReference type="EMBL" id="ML986689">
    <property type="protein sequence ID" value="KAF2260090.1"/>
    <property type="molecule type" value="Genomic_DNA"/>
</dbReference>
<evidence type="ECO:0000256" key="1">
    <source>
        <dbReference type="SAM" id="SignalP"/>
    </source>
</evidence>
<keyword evidence="4" id="KW-1185">Reference proteome</keyword>
<protein>
    <recommendedName>
        <fullName evidence="2">DUF7888 domain-containing protein</fullName>
    </recommendedName>
</protein>
<keyword evidence="1" id="KW-0732">Signal</keyword>
<evidence type="ECO:0000313" key="3">
    <source>
        <dbReference type="EMBL" id="KAF2260090.1"/>
    </source>
</evidence>
<proteinExistence type="predicted"/>
<dbReference type="Pfam" id="PF25411">
    <property type="entry name" value="DUF7888"/>
    <property type="match status" value="1"/>
</dbReference>
<feature type="domain" description="DUF7888" evidence="2">
    <location>
        <begin position="48"/>
        <end position="156"/>
    </location>
</feature>
<dbReference type="AlphaFoldDB" id="A0A9P4K263"/>
<gene>
    <name evidence="3" type="ORF">CC78DRAFT_590659</name>
</gene>
<name>A0A9P4K263_9PLEO</name>
<accession>A0A9P4K263</accession>
<dbReference type="InterPro" id="IPR057210">
    <property type="entry name" value="DUF7888"/>
</dbReference>
<evidence type="ECO:0000259" key="2">
    <source>
        <dbReference type="Pfam" id="PF25411"/>
    </source>
</evidence>
<sequence length="311" mass="35368">MKFHAISVLLYFFSFTSSALGRVITTSEAVSSASESIRIRESSEISAAARVDGKHLVEWTAKLVDTIIKAVRELENKKKRSFTTSWVSQARREYPEHNALCVHGDWEHSFVDYTQEHVELKLDPAGVRTYGYDCFVFVSGGFHRKGDGGYENWAYSGLADRNDNRVEFFRIESPPSEAQAPETPPVVNPDPIRSTPDGVYLVNCKKDGMVSSGVAYYKNLRDSGNWGQQPDDYVDVTHGWLTNWERSGWVVFPSTNTLFSWSIVSDGQGLQDYQRAGNAANRYVNFNVYKDKEAELYVRDGWHCNSMYWAY</sequence>
<feature type="chain" id="PRO_5040172738" description="DUF7888 domain-containing protein" evidence="1">
    <location>
        <begin position="22"/>
        <end position="311"/>
    </location>
</feature>
<dbReference type="Proteomes" id="UP000800093">
    <property type="component" value="Unassembled WGS sequence"/>
</dbReference>
<dbReference type="OrthoDB" id="291007at2759"/>
<evidence type="ECO:0000313" key="4">
    <source>
        <dbReference type="Proteomes" id="UP000800093"/>
    </source>
</evidence>